<feature type="domain" description="Polymerase nucleotidyl transferase" evidence="1">
    <location>
        <begin position="192"/>
        <end position="227"/>
    </location>
</feature>
<dbReference type="InterPro" id="IPR002934">
    <property type="entry name" value="Polymerase_NTP_transf_dom"/>
</dbReference>
<comment type="caution">
    <text evidence="2">The sequence shown here is derived from an EMBL/GenBank/DDBJ whole genome shotgun (WGS) entry which is preliminary data.</text>
</comment>
<dbReference type="EMBL" id="MQVX01000001">
    <property type="protein sequence ID" value="PQJ15171.1"/>
    <property type="molecule type" value="Genomic_DNA"/>
</dbReference>
<dbReference type="GO" id="GO:0016779">
    <property type="term" value="F:nucleotidyltransferase activity"/>
    <property type="evidence" value="ECO:0007669"/>
    <property type="project" value="InterPro"/>
</dbReference>
<dbReference type="RefSeq" id="WP_105000824.1">
    <property type="nucleotide sequence ID" value="NZ_MQVX01000001.1"/>
</dbReference>
<dbReference type="InterPro" id="IPR043519">
    <property type="entry name" value="NT_sf"/>
</dbReference>
<protein>
    <recommendedName>
        <fullName evidence="1">Polymerase nucleotidyl transferase domain-containing protein</fullName>
    </recommendedName>
</protein>
<proteinExistence type="predicted"/>
<dbReference type="CDD" id="cd05403">
    <property type="entry name" value="NT_KNTase_like"/>
    <property type="match status" value="1"/>
</dbReference>
<accession>A0A2S7T6G0</accession>
<organism evidence="2 3">
    <name type="scientific">Aureicoccus marinus</name>
    <dbReference type="NCBI Taxonomy" id="754435"/>
    <lineage>
        <taxon>Bacteria</taxon>
        <taxon>Pseudomonadati</taxon>
        <taxon>Bacteroidota</taxon>
        <taxon>Flavobacteriia</taxon>
        <taxon>Flavobacteriales</taxon>
        <taxon>Flavobacteriaceae</taxon>
        <taxon>Aureicoccus</taxon>
    </lineage>
</organism>
<dbReference type="SUPFAM" id="SSF81301">
    <property type="entry name" value="Nucleotidyltransferase"/>
    <property type="match status" value="1"/>
</dbReference>
<evidence type="ECO:0000313" key="3">
    <source>
        <dbReference type="Proteomes" id="UP000239366"/>
    </source>
</evidence>
<sequence length="434" mass="51186">MDTTHDADFDAFLRDKRPDEYRLRNLILNQYQSHLHDEGIIQTNDLEGILGLLRELASGRGLPSTPTYPLKEELRKNNLYTDQKDLKNEDSIVMEFFSLHFPVHLKELIPVDKLQEAHSKNQMEKVNLYRLYLDHLVPEDLLLLRIRERIFKLIDPNCKDPIYVYVGKPTSREIHSHHQKTIDKLVAAYRDQPFVEAIIIGGSVAKGCAREDSDVDFMMLVQDEEYIKREAVNDLFIIRTDLCDYPKGYVDGKIISWDYLKLVAEKGNEPTRAAFDGAFPAYNKDARLLDLLHKIQRYPEEGREERMRSFYSMAFIQHWLMGEADRHDNLYTKTRAASQLTLFASRLILAHNRILFPYHKWLITYLDKCPDKPEHFKEQIEQLLLHPNMENAHTLFNNLKEFQDWGVTDLEAFTWFLTDVEWSWMRDQTPLEDL</sequence>
<reference evidence="3" key="1">
    <citation type="submission" date="2016-11" db="EMBL/GenBank/DDBJ databases">
        <title>Trade-off between light-utilization and light-protection in marine flavobacteria.</title>
        <authorList>
            <person name="Kumagai Y."/>
            <person name="Yoshizawa S."/>
            <person name="Kogure K."/>
        </authorList>
    </citation>
    <scope>NUCLEOTIDE SEQUENCE [LARGE SCALE GENOMIC DNA]</scope>
    <source>
        <strain evidence="3">SG-18</strain>
    </source>
</reference>
<evidence type="ECO:0000259" key="1">
    <source>
        <dbReference type="Pfam" id="PF01909"/>
    </source>
</evidence>
<evidence type="ECO:0000313" key="2">
    <source>
        <dbReference type="EMBL" id="PQJ15171.1"/>
    </source>
</evidence>
<dbReference type="AlphaFoldDB" id="A0A2S7T6G0"/>
<keyword evidence="3" id="KW-1185">Reference proteome</keyword>
<name>A0A2S7T6G0_9FLAO</name>
<dbReference type="Gene3D" id="3.30.460.10">
    <property type="entry name" value="Beta Polymerase, domain 2"/>
    <property type="match status" value="1"/>
</dbReference>
<dbReference type="Pfam" id="PF01909">
    <property type="entry name" value="NTP_transf_2"/>
    <property type="match status" value="1"/>
</dbReference>
<dbReference type="OrthoDB" id="645383at2"/>
<dbReference type="Proteomes" id="UP000239366">
    <property type="component" value="Unassembled WGS sequence"/>
</dbReference>
<gene>
    <name evidence="2" type="ORF">BST99_04995</name>
</gene>